<dbReference type="Pfam" id="PF01266">
    <property type="entry name" value="DAO"/>
    <property type="match status" value="1"/>
</dbReference>
<evidence type="ECO:0000313" key="8">
    <source>
        <dbReference type="EMBL" id="KAL2815808.1"/>
    </source>
</evidence>
<dbReference type="SUPFAM" id="SSF51905">
    <property type="entry name" value="FAD/NAD(P)-binding domain"/>
    <property type="match status" value="1"/>
</dbReference>
<organism evidence="8 9">
    <name type="scientific">Aspergillus cavernicola</name>
    <dbReference type="NCBI Taxonomy" id="176166"/>
    <lineage>
        <taxon>Eukaryota</taxon>
        <taxon>Fungi</taxon>
        <taxon>Dikarya</taxon>
        <taxon>Ascomycota</taxon>
        <taxon>Pezizomycotina</taxon>
        <taxon>Eurotiomycetes</taxon>
        <taxon>Eurotiomycetidae</taxon>
        <taxon>Eurotiales</taxon>
        <taxon>Aspergillaceae</taxon>
        <taxon>Aspergillus</taxon>
        <taxon>Aspergillus subgen. Nidulantes</taxon>
    </lineage>
</organism>
<feature type="domain" description="FAD dependent oxidoreductase" evidence="7">
    <location>
        <begin position="13"/>
        <end position="441"/>
    </location>
</feature>
<dbReference type="InterPro" id="IPR006076">
    <property type="entry name" value="FAD-dep_OxRdtase"/>
</dbReference>
<reference evidence="8 9" key="1">
    <citation type="submission" date="2024-07" db="EMBL/GenBank/DDBJ databases">
        <title>Section-level genome sequencing and comparative genomics of Aspergillus sections Usti and Cavernicolus.</title>
        <authorList>
            <consortium name="Lawrence Berkeley National Laboratory"/>
            <person name="Nybo J.L."/>
            <person name="Vesth T.C."/>
            <person name="Theobald S."/>
            <person name="Frisvad J.C."/>
            <person name="Larsen T.O."/>
            <person name="Kjaerboelling I."/>
            <person name="Rothschild-Mancinelli K."/>
            <person name="Lyhne E.K."/>
            <person name="Kogle M.E."/>
            <person name="Barry K."/>
            <person name="Clum A."/>
            <person name="Na H."/>
            <person name="Ledsgaard L."/>
            <person name="Lin J."/>
            <person name="Lipzen A."/>
            <person name="Kuo A."/>
            <person name="Riley R."/>
            <person name="Mondo S."/>
            <person name="LaButti K."/>
            <person name="Haridas S."/>
            <person name="Pangalinan J."/>
            <person name="Salamov A.A."/>
            <person name="Simmons B.A."/>
            <person name="Magnuson J.K."/>
            <person name="Chen J."/>
            <person name="Drula E."/>
            <person name="Henrissat B."/>
            <person name="Wiebenga A."/>
            <person name="Lubbers R.J."/>
            <person name="Gomes A.C."/>
            <person name="Makela M.R."/>
            <person name="Stajich J."/>
            <person name="Grigoriev I.V."/>
            <person name="Mortensen U.H."/>
            <person name="De vries R.P."/>
            <person name="Baker S.E."/>
            <person name="Andersen M.R."/>
        </authorList>
    </citation>
    <scope>NUCLEOTIDE SEQUENCE [LARGE SCALE GENOMIC DNA]</scope>
    <source>
        <strain evidence="8 9">CBS 600.67</strain>
    </source>
</reference>
<comment type="cofactor">
    <cofactor evidence="1">
        <name>FAD</name>
        <dbReference type="ChEBI" id="CHEBI:57692"/>
    </cofactor>
</comment>
<feature type="compositionally biased region" description="Polar residues" evidence="6">
    <location>
        <begin position="347"/>
        <end position="356"/>
    </location>
</feature>
<keyword evidence="3" id="KW-0285">Flavoprotein</keyword>
<proteinExistence type="inferred from homology"/>
<accession>A0ABR4HJZ8</accession>
<evidence type="ECO:0000256" key="2">
    <source>
        <dbReference type="ARBA" id="ARBA00010989"/>
    </source>
</evidence>
<dbReference type="PANTHER" id="PTHR10961">
    <property type="entry name" value="PEROXISOMAL SARCOSINE OXIDASE"/>
    <property type="match status" value="1"/>
</dbReference>
<dbReference type="EMBL" id="JBFXLS010000108">
    <property type="protein sequence ID" value="KAL2815808.1"/>
    <property type="molecule type" value="Genomic_DNA"/>
</dbReference>
<evidence type="ECO:0000259" key="7">
    <source>
        <dbReference type="Pfam" id="PF01266"/>
    </source>
</evidence>
<evidence type="ECO:0000256" key="5">
    <source>
        <dbReference type="ARBA" id="ARBA00023002"/>
    </source>
</evidence>
<evidence type="ECO:0000256" key="4">
    <source>
        <dbReference type="ARBA" id="ARBA00022827"/>
    </source>
</evidence>
<dbReference type="Gene3D" id="3.30.9.10">
    <property type="entry name" value="D-Amino Acid Oxidase, subunit A, domain 2"/>
    <property type="match status" value="1"/>
</dbReference>
<evidence type="ECO:0000256" key="3">
    <source>
        <dbReference type="ARBA" id="ARBA00022630"/>
    </source>
</evidence>
<dbReference type="SUPFAM" id="SSF54373">
    <property type="entry name" value="FAD-linked reductases, C-terminal domain"/>
    <property type="match status" value="1"/>
</dbReference>
<gene>
    <name evidence="8" type="ORF">BDW59DRAFT_177513</name>
</gene>
<feature type="region of interest" description="Disordered" evidence="6">
    <location>
        <begin position="481"/>
        <end position="500"/>
    </location>
</feature>
<dbReference type="InterPro" id="IPR036188">
    <property type="entry name" value="FAD/NAD-bd_sf"/>
</dbReference>
<name>A0ABR4HJZ8_9EURO</name>
<dbReference type="PANTHER" id="PTHR10961:SF15">
    <property type="entry name" value="FAD DEPENDENT OXIDOREDUCTASE DOMAIN-CONTAINING PROTEIN"/>
    <property type="match status" value="1"/>
</dbReference>
<dbReference type="Proteomes" id="UP001610335">
    <property type="component" value="Unassembled WGS sequence"/>
</dbReference>
<sequence>MSNPPNKNDPINIVGAGIFGLSTALHLARRGYTKVTVFDKQPYAQTQYSYLNGCDAASADINKIIRSGYGAQTVYQDLTVESITGWESWNEDLASGQDLPPGMTTRDRVFVNNGHLVLTDQDTLPPFELATIANMEAAGYRDTQLTTTDPRHQEIATAKGLGDAIDPFRRKTAGKSNVGVLDTTGGFVVADKACRLCLHKAYRLGVTFVLDPVAGAFESLYYGPGSGSSIKVIGIKTKDGQIHHAAMNIIACGGWTPSLIPQLDDLCEATAGSVAILKIPRESPLFDRLAPNNFPSWQWKMRDGAQGGLYGFPRDENGLFKIGYRGTKYTNPVRQRDGRERSVPITRWSSGNTNDNNDGKRITAIPRQALQVIQSFLEEYLPEIAAEGIDIFLTRICWYNDSFDNHLVIDRLPGTEGVMVATGGSGHAFKYLPSIGNWIVDILEGVDMERPAVKAWQWRRLEKGQTPVNVLMTGSTGSRALGNVPLSSNTPLQPGGRANL</sequence>
<evidence type="ECO:0000313" key="9">
    <source>
        <dbReference type="Proteomes" id="UP001610335"/>
    </source>
</evidence>
<comment type="caution">
    <text evidence="8">The sequence shown here is derived from an EMBL/GenBank/DDBJ whole genome shotgun (WGS) entry which is preliminary data.</text>
</comment>
<keyword evidence="9" id="KW-1185">Reference proteome</keyword>
<keyword evidence="5" id="KW-0560">Oxidoreductase</keyword>
<dbReference type="InterPro" id="IPR045170">
    <property type="entry name" value="MTOX"/>
</dbReference>
<evidence type="ECO:0000256" key="1">
    <source>
        <dbReference type="ARBA" id="ARBA00001974"/>
    </source>
</evidence>
<dbReference type="Gene3D" id="3.50.50.60">
    <property type="entry name" value="FAD/NAD(P)-binding domain"/>
    <property type="match status" value="1"/>
</dbReference>
<keyword evidence="4" id="KW-0274">FAD</keyword>
<comment type="similarity">
    <text evidence="2">Belongs to the MSOX/MTOX family.</text>
</comment>
<evidence type="ECO:0000256" key="6">
    <source>
        <dbReference type="SAM" id="MobiDB-lite"/>
    </source>
</evidence>
<protein>
    <submittedName>
        <fullName evidence="8">FAD dependent oxidoreductase</fullName>
    </submittedName>
</protein>
<feature type="region of interest" description="Disordered" evidence="6">
    <location>
        <begin position="335"/>
        <end position="360"/>
    </location>
</feature>